<evidence type="ECO:0000313" key="3">
    <source>
        <dbReference type="Proteomes" id="UP001437256"/>
    </source>
</evidence>
<sequence>MRNVNFATRRNYTTTKQRLDEEDPGSYGVDDLIAQFSTVRVSRPEPKEVLSIPRKPHVAATYPPSGSTTTNKVSLENLLKEMNSPIRPELLYKQTHGHPTDLNFPNSPSETTFIQCYKAPLNVPDQHCSHMPNRTPLECGGPPTRFKATWNGYRIAGTTQRMDSNLDTSSYTGARGSARIPDKQGQISESISRTDSKGKGKAVDESVPEIDGGKETEMEIDTHSSQADVKRKEKVFEVDGDSSGWVHRDSRRPQPMRRDPPSSVWGVTCSNGEGGLPSQPDFGATSRSVTTPEERKAIPALSTISSDSQPNSASKPRPSREPTLMDITTYQKVSRRSLEPSPMDTGDDHDRPRFDDITMDVDIDHVTMSSQSANPLSDVADVSMDIDDPDIIMIDLIPPPPSTTRPSPAAVSRSCDHGAYYRNTPRNPPLPSTGTPVVSHDDTYAPVAPPVGKPIPVPQLSLDTFPAPPMSTASKYPTHYSADCRRIPTQNMESQTPFLSVPSSLSEIDHPAVSQTVNQISAASS</sequence>
<keyword evidence="3" id="KW-1185">Reference proteome</keyword>
<feature type="compositionally biased region" description="Basic and acidic residues" evidence="1">
    <location>
        <begin position="246"/>
        <end position="260"/>
    </location>
</feature>
<accession>A0ABR3A357</accession>
<feature type="compositionally biased region" description="Basic and acidic residues" evidence="1">
    <location>
        <begin position="192"/>
        <end position="204"/>
    </location>
</feature>
<organism evidence="2 3">
    <name type="scientific">Marasmius tenuissimus</name>
    <dbReference type="NCBI Taxonomy" id="585030"/>
    <lineage>
        <taxon>Eukaryota</taxon>
        <taxon>Fungi</taxon>
        <taxon>Dikarya</taxon>
        <taxon>Basidiomycota</taxon>
        <taxon>Agaricomycotina</taxon>
        <taxon>Agaricomycetes</taxon>
        <taxon>Agaricomycetidae</taxon>
        <taxon>Agaricales</taxon>
        <taxon>Marasmiineae</taxon>
        <taxon>Marasmiaceae</taxon>
        <taxon>Marasmius</taxon>
    </lineage>
</organism>
<comment type="caution">
    <text evidence="2">The sequence shown here is derived from an EMBL/GenBank/DDBJ whole genome shotgun (WGS) entry which is preliminary data.</text>
</comment>
<feature type="compositionally biased region" description="Basic and acidic residues" evidence="1">
    <location>
        <begin position="211"/>
        <end position="237"/>
    </location>
</feature>
<gene>
    <name evidence="2" type="ORF">AAF712_004743</name>
</gene>
<reference evidence="2 3" key="1">
    <citation type="submission" date="2024-05" db="EMBL/GenBank/DDBJ databases">
        <title>A draft genome resource for the thread blight pathogen Marasmius tenuissimus strain MS-2.</title>
        <authorList>
            <person name="Yulfo-Soto G.E."/>
            <person name="Baruah I.K."/>
            <person name="Amoako-Attah I."/>
            <person name="Bukari Y."/>
            <person name="Meinhardt L.W."/>
            <person name="Bailey B.A."/>
            <person name="Cohen S.P."/>
        </authorList>
    </citation>
    <scope>NUCLEOTIDE SEQUENCE [LARGE SCALE GENOMIC DNA]</scope>
    <source>
        <strain evidence="2 3">MS-2</strain>
    </source>
</reference>
<protein>
    <submittedName>
        <fullName evidence="2">Uncharacterized protein</fullName>
    </submittedName>
</protein>
<dbReference type="EMBL" id="JBBXMP010000020">
    <property type="protein sequence ID" value="KAL0068083.1"/>
    <property type="molecule type" value="Genomic_DNA"/>
</dbReference>
<evidence type="ECO:0000313" key="2">
    <source>
        <dbReference type="EMBL" id="KAL0068083.1"/>
    </source>
</evidence>
<dbReference type="Proteomes" id="UP001437256">
    <property type="component" value="Unassembled WGS sequence"/>
</dbReference>
<feature type="region of interest" description="Disordered" evidence="1">
    <location>
        <begin position="164"/>
        <end position="353"/>
    </location>
</feature>
<name>A0ABR3A357_9AGAR</name>
<proteinExistence type="predicted"/>
<evidence type="ECO:0000256" key="1">
    <source>
        <dbReference type="SAM" id="MobiDB-lite"/>
    </source>
</evidence>
<feature type="compositionally biased region" description="Polar residues" evidence="1">
    <location>
        <begin position="302"/>
        <end position="314"/>
    </location>
</feature>